<evidence type="ECO:0000313" key="2">
    <source>
        <dbReference type="Proteomes" id="UP001159427"/>
    </source>
</evidence>
<sequence length="187" mass="20566">MRSHVVPTIESPDQICLHVGTNALKSSAPSDVADGIIDLAKEVGNDSGSEIFISELTARNYDYCDVVKAVNKRPKEFCQQNNWKLISHANISSKGLNQGKLHLNREVSQTMPESVDNEVLPGSSGPSNMSNFLPSKRGFKMGCLNFNSLVKHVDELRALLAEFSFDILAPCKSLKSGIFPDDWKCAR</sequence>
<name>A0ABN8MQE6_9CNID</name>
<dbReference type="Gene3D" id="3.40.50.1110">
    <property type="entry name" value="SGNH hydrolase"/>
    <property type="match status" value="1"/>
</dbReference>
<dbReference type="Proteomes" id="UP001159427">
    <property type="component" value="Unassembled WGS sequence"/>
</dbReference>
<accession>A0ABN8MQE6</accession>
<protein>
    <submittedName>
        <fullName evidence="1">Uncharacterized protein</fullName>
    </submittedName>
</protein>
<dbReference type="SUPFAM" id="SSF52266">
    <property type="entry name" value="SGNH hydrolase"/>
    <property type="match status" value="1"/>
</dbReference>
<dbReference type="EMBL" id="CALNXI010000675">
    <property type="protein sequence ID" value="CAH3032029.1"/>
    <property type="molecule type" value="Genomic_DNA"/>
</dbReference>
<feature type="non-terminal residue" evidence="1">
    <location>
        <position position="187"/>
    </location>
</feature>
<evidence type="ECO:0000313" key="1">
    <source>
        <dbReference type="EMBL" id="CAH3032029.1"/>
    </source>
</evidence>
<gene>
    <name evidence="1" type="ORF">PEVE_00038932</name>
</gene>
<keyword evidence="2" id="KW-1185">Reference proteome</keyword>
<proteinExistence type="predicted"/>
<organism evidence="1 2">
    <name type="scientific">Porites evermanni</name>
    <dbReference type="NCBI Taxonomy" id="104178"/>
    <lineage>
        <taxon>Eukaryota</taxon>
        <taxon>Metazoa</taxon>
        <taxon>Cnidaria</taxon>
        <taxon>Anthozoa</taxon>
        <taxon>Hexacorallia</taxon>
        <taxon>Scleractinia</taxon>
        <taxon>Fungiina</taxon>
        <taxon>Poritidae</taxon>
        <taxon>Porites</taxon>
    </lineage>
</organism>
<reference evidence="1 2" key="1">
    <citation type="submission" date="2022-05" db="EMBL/GenBank/DDBJ databases">
        <authorList>
            <consortium name="Genoscope - CEA"/>
            <person name="William W."/>
        </authorList>
    </citation>
    <scope>NUCLEOTIDE SEQUENCE [LARGE SCALE GENOMIC DNA]</scope>
</reference>
<dbReference type="InterPro" id="IPR036514">
    <property type="entry name" value="SGNH_hydro_sf"/>
</dbReference>
<comment type="caution">
    <text evidence="1">The sequence shown here is derived from an EMBL/GenBank/DDBJ whole genome shotgun (WGS) entry which is preliminary data.</text>
</comment>